<protein>
    <submittedName>
        <fullName evidence="1">Uncharacterized protein</fullName>
    </submittedName>
</protein>
<sequence>MACSSLLAFSMGIEKTNMRKMNIAEAAVYFFCRDRNVFSPKISDSI</sequence>
<proteinExistence type="predicted"/>
<accession>A0AAN0WAT9</accession>
<name>A0AAN0WAT9_HEYCO</name>
<gene>
    <name evidence="1" type="ORF">SB48_HM08orf01004</name>
</gene>
<evidence type="ECO:0000313" key="1">
    <source>
        <dbReference type="EMBL" id="AJO21449.1"/>
    </source>
</evidence>
<dbReference type="EMBL" id="CP010525">
    <property type="protein sequence ID" value="AJO21449.1"/>
    <property type="molecule type" value="Genomic_DNA"/>
</dbReference>
<evidence type="ECO:0000313" key="2">
    <source>
        <dbReference type="Proteomes" id="UP000032024"/>
    </source>
</evidence>
<keyword evidence="2" id="KW-1185">Reference proteome</keyword>
<organism evidence="1 2">
    <name type="scientific">Heyndrickxia coagulans</name>
    <name type="common">Weizmannia coagulans</name>
    <dbReference type="NCBI Taxonomy" id="1398"/>
    <lineage>
        <taxon>Bacteria</taxon>
        <taxon>Bacillati</taxon>
        <taxon>Bacillota</taxon>
        <taxon>Bacilli</taxon>
        <taxon>Bacillales</taxon>
        <taxon>Bacillaceae</taxon>
        <taxon>Heyndrickxia</taxon>
    </lineage>
</organism>
<dbReference type="AlphaFoldDB" id="A0AAN0WAT9"/>
<dbReference type="Proteomes" id="UP000032024">
    <property type="component" value="Chromosome"/>
</dbReference>
<reference evidence="2" key="1">
    <citation type="submission" date="2015-01" db="EMBL/GenBank/DDBJ databases">
        <title>Comparative genome analysis of Bacillus coagulans HM-08, Clostridium butyricum HM-68, Bacillus subtilis HM-66 and Bacillus paralicheniformis BL-09.</title>
        <authorList>
            <person name="Zhang H."/>
        </authorList>
    </citation>
    <scope>NUCLEOTIDE SEQUENCE [LARGE SCALE GENOMIC DNA]</scope>
    <source>
        <strain evidence="2">HM-08</strain>
    </source>
</reference>